<organism evidence="1 2">
    <name type="scientific">Streptomyces spectabilis</name>
    <dbReference type="NCBI Taxonomy" id="68270"/>
    <lineage>
        <taxon>Bacteria</taxon>
        <taxon>Bacillati</taxon>
        <taxon>Actinomycetota</taxon>
        <taxon>Actinomycetes</taxon>
        <taxon>Kitasatosporales</taxon>
        <taxon>Streptomycetaceae</taxon>
        <taxon>Streptomyces</taxon>
    </lineage>
</organism>
<sequence length="125" mass="14006">MQFLPDEDPITDLLTGQLQLPADFAATQRARVLFGDEIAHFITWSWQDRNFHHGALAVRGKEMKTRLHTDTGMFETAFPCRRLRCRGQLWYSVTSADDLLALHRGAPVRTAASPCSRCNHAAAPG</sequence>
<protein>
    <submittedName>
        <fullName evidence="1">Uncharacterized protein</fullName>
    </submittedName>
</protein>
<dbReference type="Proteomes" id="UP000549009">
    <property type="component" value="Unassembled WGS sequence"/>
</dbReference>
<evidence type="ECO:0000313" key="2">
    <source>
        <dbReference type="Proteomes" id="UP000549009"/>
    </source>
</evidence>
<keyword evidence="2" id="KW-1185">Reference proteome</keyword>
<name>A0A7W8B5X4_STRST</name>
<dbReference type="RefSeq" id="WP_184926142.1">
    <property type="nucleotide sequence ID" value="NZ_BMSQ01000027.1"/>
</dbReference>
<reference evidence="1 2" key="1">
    <citation type="submission" date="2020-08" db="EMBL/GenBank/DDBJ databases">
        <title>Genomic Encyclopedia of Type Strains, Phase III (KMG-III): the genomes of soil and plant-associated and newly described type strains.</title>
        <authorList>
            <person name="Whitman W."/>
        </authorList>
    </citation>
    <scope>NUCLEOTIDE SEQUENCE [LARGE SCALE GENOMIC DNA]</scope>
    <source>
        <strain evidence="1 2">CECT 3146</strain>
    </source>
</reference>
<dbReference type="AlphaFoldDB" id="A0A7W8B5X4"/>
<comment type="caution">
    <text evidence="1">The sequence shown here is derived from an EMBL/GenBank/DDBJ whole genome shotgun (WGS) entry which is preliminary data.</text>
</comment>
<proteinExistence type="predicted"/>
<accession>A0A7W8B5X4</accession>
<gene>
    <name evidence="1" type="ORF">FHS40_008291</name>
</gene>
<dbReference type="EMBL" id="JACHJD010000024">
    <property type="protein sequence ID" value="MBB5109163.1"/>
    <property type="molecule type" value="Genomic_DNA"/>
</dbReference>
<evidence type="ECO:0000313" key="1">
    <source>
        <dbReference type="EMBL" id="MBB5109163.1"/>
    </source>
</evidence>